<feature type="compositionally biased region" description="Basic and acidic residues" evidence="8">
    <location>
        <begin position="302"/>
        <end position="315"/>
    </location>
</feature>
<feature type="coiled-coil region" evidence="7">
    <location>
        <begin position="1523"/>
        <end position="1564"/>
    </location>
</feature>
<protein>
    <submittedName>
        <fullName evidence="10">Myosin XVIIIB</fullName>
    </submittedName>
</protein>
<dbReference type="Gene3D" id="4.10.270.10">
    <property type="entry name" value="Myosin, subunit A"/>
    <property type="match status" value="1"/>
</dbReference>
<feature type="coiled-coil region" evidence="7">
    <location>
        <begin position="1385"/>
        <end position="1489"/>
    </location>
</feature>
<feature type="compositionally biased region" description="Polar residues" evidence="8">
    <location>
        <begin position="2081"/>
        <end position="2123"/>
    </location>
</feature>
<evidence type="ECO:0000256" key="4">
    <source>
        <dbReference type="ARBA" id="ARBA00023123"/>
    </source>
</evidence>
<feature type="compositionally biased region" description="Low complexity" evidence="8">
    <location>
        <begin position="2466"/>
        <end position="2483"/>
    </location>
</feature>
<dbReference type="PANTHER" id="PTHR45615">
    <property type="entry name" value="MYOSIN HEAVY CHAIN, NON-MUSCLE"/>
    <property type="match status" value="1"/>
</dbReference>
<feature type="coiled-coil region" evidence="7">
    <location>
        <begin position="1686"/>
        <end position="1763"/>
    </location>
</feature>
<dbReference type="SMART" id="SM00242">
    <property type="entry name" value="MYSc"/>
    <property type="match status" value="1"/>
</dbReference>
<feature type="compositionally biased region" description="Polar residues" evidence="8">
    <location>
        <begin position="364"/>
        <end position="408"/>
    </location>
</feature>
<keyword evidence="11" id="KW-1185">Reference proteome</keyword>
<feature type="compositionally biased region" description="Basic and acidic residues" evidence="8">
    <location>
        <begin position="2491"/>
        <end position="2501"/>
    </location>
</feature>
<sequence length="2525" mass="284775">MAISSRLALWEQKGSIREEDKSPPPSSPPPLFSVIPGGFIRQLVRETEKESKEARRKKQTPAGSQEQTAPENSDSSANRSHTPSGTQSPQGGQPDPASPSPNVVVANIPNESEGMASPEPVLMSSINGEKPQEKGTMETPPRKPQPFKRSRKTSDVLLMVAKLNSELPKPEQRTHPVDSPTHKPPPSVPELEGEKKGEPPGDTHDPQTATEASAEKMEKLRSQGLGSPGSTDLPSKKSEKPTIKLSKWGKVSQTKGLKGGESQSKEELGTKPHTKEGEQRSEAEVKGTEEVKAQIPQTEEEGQLHPKAELGDKSQGRPGKAGHPKDTVETGKEAHSKAGKGDRAQIQMKKWGESLSRWRKRSESQSQMGKGNEPQSQVGKDSESQTQVRNENEPQSQVGRESGPQSQLGKEYGSQGHVGKDHEKGSCSQIKESKEDGPYQKGKSGSEVLKEGMEIHGSPITEKEGIAPETKKEGEETPVKMEEEEEEEKKDGERGHSVHSDKELEDRWYEAEKVWLVQKEGFTMATILKPDVGTPELAAGRVRLCIEADKSITEVNEENIHRANPPELDLAENLASLQSLNESSVLNTLQHRYQAQLLHTYTGPDLIAFQPQGPPAPSSWKVSFLINGGRREGLPPHICALAHKAYWAMLSQRQDQTLVPLGRSGAGKSTCCERALEYLVGSAGSLDGQVSVDKIRATFTILRAFGSVLTAHNGSSTRFSMLMSLDFNATGRVTAAHLQTMLLERVRVAQQPEGEGNFAVFSQMLAGLDLDLRTELYLHQMADSHSFGMGVWAKPEEKQKAAAAFSQLQGAMVTLGISGTEQRAIWRVLAAIYHLGAAGACKVGRKQFMRFEWANYAAEVLGCEYEALTTAVFKHHLQQIIQQATARSLLERHLLLLLGAGPKMTGVECVEGMASGLYEELFAVIVSLINRSLASGHLSTSSIMVVDGPGFLNPRHQKKERAATFEELCHNYAQERLQALFFQRKFESELERYREEKVVVPFDLSELSPRTTVAIIDQNLSQVRVPVAGQAEEPKGLLWVLDEEVRIEGSGDSAVMDRLCLAFEKKEAGADESPAFRKCEHALQFEISHQLGQDPVRYDLNGWIQKAKPNLSAMNAIQVLQQSKREDLSSLFLPRSKVPPVCRAVAGMEGRSQQALNRIGCVRKTFSSSLAAVKRKAVCAQIILQMDALTNVIKRSQLHFIHCLIPRSGLEKKGGSTSLAPAQRDQPLDFSILRVQLAGAQVLDALRLHRIGKYGAHKIKKSIERRVFITKKNNREEGSMEDGLVEELLQELDLEKAAVLIGNTQVFLKSGIISRLERQREKLASRNIILFQAACKGFLSRQQFKKLKIRQLAVQCIQRNLAVFQVVKDWPWWQLLCYIRPLLSVTIGEDQLRAKEEELTALRKKLEKSEKSRNELRQNTDLLESKIADLTTELSDERFKGEVACRVLESERAERLRASREIQELKSKYEQTQKSLGSVEKQLEEAQQKIELSGCLPLSSTDDDWRTRFDCALTEIEFLRKRLLMYEERIESELVARRELEEKLREAVNSYEEVRKSSHQLKRKCHSLTCDLEDESFRTHPIQLLPHLLFDMQLTQAIGESLFERGLREKLSQENASAQWELGQLQSRLEETERESVGLKQKLEMLRCYNVDQRSSPLPCGVEAVAALQRQLWDLKSSALEQQQIQNEQETTIKKLEQLRVRFEMEVERMKQTYLKDQEDKEEELEDIRQSCQKRLRQLEMQLEQESEEKKLVLHEKQDLENLIGTLCEQIGHRDFDVEKRLRRDLRRTHALLSDVQFLLTNIEDSQTIVNKEELEKVHKKLEESETKCADAQNTQKLLAQDLENMHSELENVTKNKNLVDEQLFRLQLEKTDLLKRIDEDQEDLNELMKKHKDLIAQSSQDIMQIQELQQSLEEAKKEKQNLQEKLTIAQSRVEHLEKTMVDRSIVGRQEAVICDLENKLEFHKVQIKRFEVLVLRLRDSALKLGEELEKAVCSEIAQKESCQYYQRRMEEMKVEMAELREKETDTSHRCLDLEKRVEELLAVRLTLQADLEVSIRRIADLQMALEDVDSSNSDNERDNQSFPESSISSQPMESVRSWLNLSPNQSRSNSTVRSESQQSATGSGVLDQRMHRETRDAEKKQPALRTEAPGDYEKPLAESFARQPISPFTFPGPDYNKTNKVESSETRKKTSNKSKSHSSTTSPTLDKKPPSTSWALSEFLEGLRKKQSDKEKDALGEEDWPTLPIYQTIGATSLRRSLETATLPEKGALEIDPDSPRSGLLRSTSLKCLSCDNSESFLSLPLPSKSVYRSCESLLQSENLENTFNRNLSSSVGDNLGKFSQSRLHLRRPCIDTPLEEVEDPDLGKESLVFQNRRFSNLPDEPLEPNFRDWKLPRYEQKSKVTFDDYVPAIRKSKSPIRASKDRGDGLKSGATFFKSDASSECLFPGTSSTFQEDLESKEDTGHLSDSSSSSSSAMSYRSADSIKSRPGSLKRDEESERRSRYGTWMDAKRQDEVESIMKKYLQK</sequence>
<dbReference type="GO" id="GO:0031941">
    <property type="term" value="C:filamentous actin"/>
    <property type="evidence" value="ECO:0007669"/>
    <property type="project" value="Ensembl"/>
</dbReference>
<dbReference type="GO" id="GO:0051015">
    <property type="term" value="F:actin filament binding"/>
    <property type="evidence" value="ECO:0000318"/>
    <property type="project" value="GO_Central"/>
</dbReference>
<dbReference type="GO" id="GO:0016461">
    <property type="term" value="C:unconventional myosin complex"/>
    <property type="evidence" value="ECO:0000318"/>
    <property type="project" value="GO_Central"/>
</dbReference>
<keyword evidence="4 6" id="KW-0518">Myosin</keyword>
<dbReference type="GO" id="GO:0016460">
    <property type="term" value="C:myosin II complex"/>
    <property type="evidence" value="ECO:0000318"/>
    <property type="project" value="GO_Central"/>
</dbReference>
<dbReference type="InterPro" id="IPR027417">
    <property type="entry name" value="P-loop_NTPase"/>
</dbReference>
<dbReference type="PRINTS" id="PR00193">
    <property type="entry name" value="MYOSINHEAVY"/>
</dbReference>
<feature type="compositionally biased region" description="Basic and acidic residues" evidence="8">
    <location>
        <begin position="461"/>
        <end position="481"/>
    </location>
</feature>
<dbReference type="Gene3D" id="1.20.120.720">
    <property type="entry name" value="Myosin VI head, motor domain, U50 subdomain"/>
    <property type="match status" value="1"/>
</dbReference>
<reference evidence="10 11" key="1">
    <citation type="journal article" date="2007" name="Nature">
        <title>Genome of the marsupial Monodelphis domestica reveals innovation in non-coding sequences.</title>
        <authorList>
            <person name="Mikkelsen T.S."/>
            <person name="Wakefield M.J."/>
            <person name="Aken B."/>
            <person name="Amemiya C.T."/>
            <person name="Chang J.L."/>
            <person name="Duke S."/>
            <person name="Garber M."/>
            <person name="Gentles A.J."/>
            <person name="Goodstadt L."/>
            <person name="Heger A."/>
            <person name="Jurka J."/>
            <person name="Kamal M."/>
            <person name="Mauceli E."/>
            <person name="Searle S.M."/>
            <person name="Sharpe T."/>
            <person name="Baker M.L."/>
            <person name="Batzer M.A."/>
            <person name="Benos P.V."/>
            <person name="Belov K."/>
            <person name="Clamp M."/>
            <person name="Cook A."/>
            <person name="Cuff J."/>
            <person name="Das R."/>
            <person name="Davidow L."/>
            <person name="Deakin J.E."/>
            <person name="Fazzari M.J."/>
            <person name="Glass J.L."/>
            <person name="Grabherr M."/>
            <person name="Greally J.M."/>
            <person name="Gu W."/>
            <person name="Hore T.A."/>
            <person name="Huttley G.A."/>
            <person name="Kleber M."/>
            <person name="Jirtle R.L."/>
            <person name="Koina E."/>
            <person name="Lee J.T."/>
            <person name="Mahony S."/>
            <person name="Marra M.A."/>
            <person name="Miller R.D."/>
            <person name="Nicholls R.D."/>
            <person name="Oda M."/>
            <person name="Papenfuss A.T."/>
            <person name="Parra Z.E."/>
            <person name="Pollock D.D."/>
            <person name="Ray D.A."/>
            <person name="Schein J.E."/>
            <person name="Speed T.P."/>
            <person name="Thompson K."/>
            <person name="VandeBerg J.L."/>
            <person name="Wade C.M."/>
            <person name="Walker J.A."/>
            <person name="Waters P.D."/>
            <person name="Webber C."/>
            <person name="Weidman J.R."/>
            <person name="Xie X."/>
            <person name="Zody M.C."/>
            <person name="Baldwin J."/>
            <person name="Abdouelleil A."/>
            <person name="Abdulkadir J."/>
            <person name="Abebe A."/>
            <person name="Abera B."/>
            <person name="Abreu J."/>
            <person name="Acer S.C."/>
            <person name="Aftuck L."/>
            <person name="Alexander A."/>
            <person name="An P."/>
            <person name="Anderson E."/>
            <person name="Anderson S."/>
            <person name="Arachi H."/>
            <person name="Azer M."/>
            <person name="Bachantsang P."/>
            <person name="Barry A."/>
            <person name="Bayul T."/>
            <person name="Berlin A."/>
            <person name="Bessette D."/>
            <person name="Bloom T."/>
            <person name="Bloom T."/>
            <person name="Boguslavskiy L."/>
            <person name="Bonnet C."/>
            <person name="Boukhgalter B."/>
            <person name="Bourzgui I."/>
            <person name="Brown A."/>
            <person name="Cahill P."/>
            <person name="Channer S."/>
            <person name="Cheshatsang Y."/>
            <person name="Chuda L."/>
            <person name="Citroen M."/>
            <person name="Collymore A."/>
            <person name="Cooke P."/>
            <person name="Costello M."/>
            <person name="D'Aco K."/>
            <person name="Daza R."/>
            <person name="De Haan G."/>
            <person name="DeGray S."/>
            <person name="DeMaso C."/>
            <person name="Dhargay N."/>
            <person name="Dooley K."/>
            <person name="Dooley E."/>
            <person name="Doricent M."/>
            <person name="Dorje P."/>
            <person name="Dorjee K."/>
            <person name="Dupes A."/>
            <person name="Elong R."/>
            <person name="Falk J."/>
            <person name="Farina A."/>
            <person name="Faro S."/>
            <person name="Ferguson D."/>
            <person name="Fisher S."/>
            <person name="Foley C.D."/>
            <person name="Franke A."/>
            <person name="Friedrich D."/>
            <person name="Gadbois L."/>
            <person name="Gearin G."/>
            <person name="Gearin C.R."/>
            <person name="Giannoukos G."/>
            <person name="Goode T."/>
            <person name="Graham J."/>
            <person name="Grandbois E."/>
            <person name="Grewal S."/>
            <person name="Gyaltsen K."/>
            <person name="Hafez N."/>
            <person name="Hagos B."/>
            <person name="Hall J."/>
            <person name="Henson C."/>
            <person name="Hollinger A."/>
            <person name="Honan T."/>
            <person name="Huard M.D."/>
            <person name="Hughes L."/>
            <person name="Hurhula B."/>
            <person name="Husby M.E."/>
            <person name="Kamat A."/>
            <person name="Kanga B."/>
            <person name="Kashin S."/>
            <person name="Khazanovich D."/>
            <person name="Kisner P."/>
            <person name="Lance K."/>
            <person name="Lara M."/>
            <person name="Lee W."/>
            <person name="Lennon N."/>
            <person name="Letendre F."/>
            <person name="LeVine R."/>
            <person name="Lipovsky A."/>
            <person name="Liu X."/>
            <person name="Liu J."/>
            <person name="Liu S."/>
            <person name="Lokyitsang T."/>
            <person name="Lokyitsang Y."/>
            <person name="Lubonja R."/>
            <person name="Lui A."/>
            <person name="MacDonald P."/>
            <person name="Magnisalis V."/>
            <person name="Maru K."/>
            <person name="Matthews C."/>
            <person name="McCusker W."/>
            <person name="McDonough S."/>
            <person name="Mehta T."/>
            <person name="Meldrim J."/>
            <person name="Meneus L."/>
            <person name="Mihai O."/>
            <person name="Mihalev A."/>
            <person name="Mihova T."/>
            <person name="Mittelman R."/>
            <person name="Mlenga V."/>
            <person name="Montmayeur A."/>
            <person name="Mulrain L."/>
            <person name="Navidi A."/>
            <person name="Naylor J."/>
            <person name="Negash T."/>
            <person name="Nguyen T."/>
            <person name="Nguyen N."/>
            <person name="Nicol R."/>
            <person name="Norbu C."/>
            <person name="Norbu N."/>
            <person name="Novod N."/>
            <person name="O'Neill B."/>
            <person name="Osman S."/>
            <person name="Markiewicz E."/>
            <person name="Oyono O.L."/>
            <person name="Patti C."/>
            <person name="Phunkhang P."/>
            <person name="Pierre F."/>
            <person name="Priest M."/>
            <person name="Raghuraman S."/>
            <person name="Rege F."/>
            <person name="Reyes R."/>
            <person name="Rise C."/>
            <person name="Rogov P."/>
            <person name="Ross K."/>
            <person name="Ryan E."/>
            <person name="Settipalli S."/>
            <person name="Shea T."/>
            <person name="Sherpa N."/>
            <person name="Shi L."/>
            <person name="Shih D."/>
            <person name="Sparrow T."/>
            <person name="Spaulding J."/>
            <person name="Stalker J."/>
            <person name="Stange-Thomann N."/>
            <person name="Stavropoulos S."/>
            <person name="Stone C."/>
            <person name="Strader C."/>
            <person name="Tesfaye S."/>
            <person name="Thomson T."/>
            <person name="Thoulutsang Y."/>
            <person name="Thoulutsang D."/>
            <person name="Topham K."/>
            <person name="Topping I."/>
            <person name="Tsamla T."/>
            <person name="Vassiliev H."/>
            <person name="Vo A."/>
            <person name="Wangchuk T."/>
            <person name="Wangdi T."/>
            <person name="Weiand M."/>
            <person name="Wilkinson J."/>
            <person name="Wilson A."/>
            <person name="Yadav S."/>
            <person name="Young G."/>
            <person name="Yu Q."/>
            <person name="Zembek L."/>
            <person name="Zhong D."/>
            <person name="Zimmer A."/>
            <person name="Zwirko Z."/>
            <person name="Jaffe D.B."/>
            <person name="Alvarez P."/>
            <person name="Brockman W."/>
            <person name="Butler J."/>
            <person name="Chin C."/>
            <person name="Gnerre S."/>
            <person name="MacCallum I."/>
            <person name="Graves J.A."/>
            <person name="Ponting C.P."/>
            <person name="Breen M."/>
            <person name="Samollow P.B."/>
            <person name="Lander E.S."/>
            <person name="Lindblad-Toh K."/>
        </authorList>
    </citation>
    <scope>NUCLEOTIDE SEQUENCE [LARGE SCALE GENOMIC DNA]</scope>
</reference>
<dbReference type="GeneTree" id="ENSGT00940000158067"/>
<evidence type="ECO:0000256" key="2">
    <source>
        <dbReference type="ARBA" id="ARBA00022840"/>
    </source>
</evidence>
<evidence type="ECO:0000259" key="9">
    <source>
        <dbReference type="PROSITE" id="PS51456"/>
    </source>
</evidence>
<dbReference type="STRING" id="13616.ENSMODP00000031310"/>
<feature type="coiled-coil region" evidence="7">
    <location>
        <begin position="2003"/>
        <end position="2030"/>
    </location>
</feature>
<dbReference type="Gene3D" id="1.10.10.820">
    <property type="match status" value="1"/>
</dbReference>
<feature type="compositionally biased region" description="Polar residues" evidence="8">
    <location>
        <begin position="224"/>
        <end position="233"/>
    </location>
</feature>
<feature type="compositionally biased region" description="Basic and acidic residues" evidence="8">
    <location>
        <begin position="418"/>
        <end position="438"/>
    </location>
</feature>
<evidence type="ECO:0000313" key="11">
    <source>
        <dbReference type="Proteomes" id="UP000002280"/>
    </source>
</evidence>
<feature type="domain" description="Myosin motor" evidence="9">
    <location>
        <begin position="569"/>
        <end position="1321"/>
    </location>
</feature>
<dbReference type="Gene3D" id="3.40.850.10">
    <property type="entry name" value="Kinesin motor domain"/>
    <property type="match status" value="1"/>
</dbReference>
<dbReference type="GO" id="GO:0030018">
    <property type="term" value="C:Z disc"/>
    <property type="evidence" value="ECO:0007669"/>
    <property type="project" value="Ensembl"/>
</dbReference>
<feature type="region of interest" description="Disordered" evidence="8">
    <location>
        <begin position="2446"/>
        <end position="2510"/>
    </location>
</feature>
<gene>
    <name evidence="10" type="primary">MYO18B</name>
</gene>
<feature type="compositionally biased region" description="Polar residues" evidence="8">
    <location>
        <begin position="61"/>
        <end position="91"/>
    </location>
</feature>
<dbReference type="PROSITE" id="PS51456">
    <property type="entry name" value="MYOSIN_MOTOR"/>
    <property type="match status" value="1"/>
</dbReference>
<dbReference type="CDD" id="cd01386">
    <property type="entry name" value="MYSc_Myo18"/>
    <property type="match status" value="1"/>
</dbReference>
<evidence type="ECO:0000256" key="1">
    <source>
        <dbReference type="ARBA" id="ARBA00022741"/>
    </source>
</evidence>
<dbReference type="GO" id="GO:0001701">
    <property type="term" value="P:in utero embryonic development"/>
    <property type="evidence" value="ECO:0007669"/>
    <property type="project" value="Ensembl"/>
</dbReference>
<dbReference type="GO" id="GO:0001570">
    <property type="term" value="P:vasculogenesis"/>
    <property type="evidence" value="ECO:0007669"/>
    <property type="project" value="Ensembl"/>
</dbReference>
<dbReference type="GO" id="GO:0032982">
    <property type="term" value="C:myosin filament"/>
    <property type="evidence" value="ECO:0000318"/>
    <property type="project" value="GO_Central"/>
</dbReference>
<dbReference type="Gene3D" id="3.30.70.1590">
    <property type="match status" value="1"/>
</dbReference>
<comment type="caution">
    <text evidence="6">Lacks conserved residue(s) required for the propagation of feature annotation.</text>
</comment>
<dbReference type="Bgee" id="ENSMODG00000010527">
    <property type="expression patterns" value="Expressed in heart and 10 other cell types or tissues"/>
</dbReference>
<name>F6VEX0_MONDO</name>
<evidence type="ECO:0000256" key="6">
    <source>
        <dbReference type="PROSITE-ProRule" id="PRU00782"/>
    </source>
</evidence>
<dbReference type="GO" id="GO:0005737">
    <property type="term" value="C:cytoplasm"/>
    <property type="evidence" value="ECO:0000318"/>
    <property type="project" value="GO_Central"/>
</dbReference>
<feature type="compositionally biased region" description="Basic and acidic residues" evidence="8">
    <location>
        <begin position="2129"/>
        <end position="2142"/>
    </location>
</feature>
<keyword evidence="1 6" id="KW-0547">Nucleotide-binding</keyword>
<dbReference type="InterPro" id="IPR036961">
    <property type="entry name" value="Kinesin_motor_dom_sf"/>
</dbReference>
<dbReference type="FunCoup" id="F6VEX0">
    <property type="interactions" value="137"/>
</dbReference>
<feature type="compositionally biased region" description="Basic and acidic residues" evidence="8">
    <location>
        <begin position="489"/>
        <end position="502"/>
    </location>
</feature>
<dbReference type="Gene3D" id="1.20.58.530">
    <property type="match status" value="1"/>
</dbReference>
<dbReference type="SUPFAM" id="SSF52540">
    <property type="entry name" value="P-loop containing nucleoside triphosphate hydrolases"/>
    <property type="match status" value="1"/>
</dbReference>
<organism evidence="10 11">
    <name type="scientific">Monodelphis domestica</name>
    <name type="common">Gray short-tailed opossum</name>
    <dbReference type="NCBI Taxonomy" id="13616"/>
    <lineage>
        <taxon>Eukaryota</taxon>
        <taxon>Metazoa</taxon>
        <taxon>Chordata</taxon>
        <taxon>Craniata</taxon>
        <taxon>Vertebrata</taxon>
        <taxon>Euteleostomi</taxon>
        <taxon>Mammalia</taxon>
        <taxon>Metatheria</taxon>
        <taxon>Didelphimorphia</taxon>
        <taxon>Didelphidae</taxon>
        <taxon>Monodelphis</taxon>
    </lineage>
</organism>
<dbReference type="Ensembl" id="ENSMODT00000032880.3">
    <property type="protein sequence ID" value="ENSMODP00000031310.3"/>
    <property type="gene ID" value="ENSMODG00000010527.4"/>
</dbReference>
<dbReference type="ExpressionAtlas" id="F6VEX0">
    <property type="expression patterns" value="baseline"/>
</dbReference>
<evidence type="ECO:0000313" key="10">
    <source>
        <dbReference type="Ensembl" id="ENSMODP00000031310.3"/>
    </source>
</evidence>
<reference evidence="10" key="3">
    <citation type="submission" date="2025-09" db="UniProtKB">
        <authorList>
            <consortium name="Ensembl"/>
        </authorList>
    </citation>
    <scope>IDENTIFICATION</scope>
</reference>
<feature type="coiled-coil region" evidence="7">
    <location>
        <begin position="1815"/>
        <end position="1940"/>
    </location>
</feature>
<keyword evidence="6" id="KW-0009">Actin-binding</keyword>
<feature type="compositionally biased region" description="Basic and acidic residues" evidence="8">
    <location>
        <begin position="192"/>
        <end position="205"/>
    </location>
</feature>
<feature type="compositionally biased region" description="Basic and acidic residues" evidence="8">
    <location>
        <begin position="323"/>
        <end position="343"/>
    </location>
</feature>
<evidence type="ECO:0000256" key="8">
    <source>
        <dbReference type="SAM" id="MobiDB-lite"/>
    </source>
</evidence>
<dbReference type="GO" id="GO:0005524">
    <property type="term" value="F:ATP binding"/>
    <property type="evidence" value="ECO:0007669"/>
    <property type="project" value="UniProtKB-UniRule"/>
</dbReference>
<feature type="compositionally biased region" description="Basic and acidic residues" evidence="8">
    <location>
        <begin position="263"/>
        <end position="292"/>
    </location>
</feature>
<feature type="region of interest" description="Disordered" evidence="8">
    <location>
        <begin position="2068"/>
        <end position="2213"/>
    </location>
</feature>
<dbReference type="Pfam" id="PF00063">
    <property type="entry name" value="Myosin_head"/>
    <property type="match status" value="1"/>
</dbReference>
<dbReference type="GO" id="GO:0055013">
    <property type="term" value="P:cardiac muscle cell development"/>
    <property type="evidence" value="ECO:0007669"/>
    <property type="project" value="Ensembl"/>
</dbReference>
<dbReference type="InterPro" id="IPR001609">
    <property type="entry name" value="Myosin_head_motor_dom-like"/>
</dbReference>
<dbReference type="PROSITE" id="PS50096">
    <property type="entry name" value="IQ"/>
    <property type="match status" value="1"/>
</dbReference>
<dbReference type="Proteomes" id="UP000002280">
    <property type="component" value="Chromosome 3"/>
</dbReference>
<keyword evidence="3 7" id="KW-0175">Coiled coil</keyword>
<evidence type="ECO:0000256" key="7">
    <source>
        <dbReference type="SAM" id="Coils"/>
    </source>
</evidence>
<dbReference type="OMA" id="MLQAHKQ"/>
<keyword evidence="5 6" id="KW-0505">Motor protein</keyword>
<feature type="region of interest" description="Disordered" evidence="8">
    <location>
        <begin position="1"/>
        <end position="502"/>
    </location>
</feature>
<dbReference type="PANTHER" id="PTHR45615:SF8">
    <property type="entry name" value="UNCONVENTIONAL MYOSIN-XVIIIB"/>
    <property type="match status" value="1"/>
</dbReference>
<comment type="similarity">
    <text evidence="6">Belongs to the TRAFAC class myosin-kinesin ATPase superfamily. Myosin family.</text>
</comment>
<reference evidence="10" key="2">
    <citation type="submission" date="2025-08" db="UniProtKB">
        <authorList>
            <consortium name="Ensembl"/>
        </authorList>
    </citation>
    <scope>IDENTIFICATION</scope>
</reference>
<dbReference type="InParanoid" id="F6VEX0"/>
<dbReference type="Gene3D" id="1.20.5.340">
    <property type="match status" value="1"/>
</dbReference>
<accession>F6VEX0</accession>
<dbReference type="eggNOG" id="KOG0161">
    <property type="taxonomic scope" value="Eukaryota"/>
</dbReference>
<evidence type="ECO:0000256" key="3">
    <source>
        <dbReference type="ARBA" id="ARBA00023054"/>
    </source>
</evidence>
<dbReference type="InterPro" id="IPR036064">
    <property type="entry name" value="MYSc_Myo18"/>
</dbReference>
<proteinExistence type="inferred from homology"/>
<evidence type="ECO:0000256" key="5">
    <source>
        <dbReference type="ARBA" id="ARBA00023175"/>
    </source>
</evidence>
<feature type="compositionally biased region" description="Basic and acidic residues" evidence="8">
    <location>
        <begin position="2178"/>
        <end position="2189"/>
    </location>
</feature>
<feature type="compositionally biased region" description="Basic and acidic residues" evidence="8">
    <location>
        <begin position="43"/>
        <end position="53"/>
    </location>
</feature>
<dbReference type="GO" id="GO:0003774">
    <property type="term" value="F:cytoskeletal motor activity"/>
    <property type="evidence" value="ECO:0007669"/>
    <property type="project" value="UniProtKB-UniRule"/>
</dbReference>
<keyword evidence="2 6" id="KW-0067">ATP-binding</keyword>
<feature type="coiled-coil region" evidence="7">
    <location>
        <begin position="1608"/>
        <end position="1642"/>
    </location>
</feature>
<feature type="binding site" evidence="6">
    <location>
        <begin position="662"/>
        <end position="669"/>
    </location>
    <ligand>
        <name>ATP</name>
        <dbReference type="ChEBI" id="CHEBI:30616"/>
    </ligand>
</feature>